<sequence>MPEATNADDSDSPDSDGVQIDLISGERMDNMATMEKIRMILDGVHDGNIVILEEGLTPDEESRLIEVTMSEISPDEFNGIEIETYPKSETRDSSLLGRIMGNNESETKLTVIGPANQIETLHKDETLISALVSRD</sequence>
<accession>M0AJC3</accession>
<dbReference type="InterPro" id="IPR012017">
    <property type="entry name" value="OapB-like"/>
</dbReference>
<gene>
    <name evidence="1" type="ORF">C481_18615</name>
</gene>
<reference evidence="1 2" key="1">
    <citation type="journal article" date="2014" name="PLoS Genet.">
        <title>Phylogenetically driven sequencing of extremely halophilic archaea reveals strategies for static and dynamic osmo-response.</title>
        <authorList>
            <person name="Becker E.A."/>
            <person name="Seitzer P.M."/>
            <person name="Tritt A."/>
            <person name="Larsen D."/>
            <person name="Krusor M."/>
            <person name="Yao A.I."/>
            <person name="Wu D."/>
            <person name="Madern D."/>
            <person name="Eisen J.A."/>
            <person name="Darling A.E."/>
            <person name="Facciotti M.T."/>
        </authorList>
    </citation>
    <scope>NUCLEOTIDE SEQUENCE [LARGE SCALE GENOMIC DNA]</scope>
    <source>
        <strain evidence="1 2">DSM 12278</strain>
    </source>
</reference>
<dbReference type="AlphaFoldDB" id="M0AJC3"/>
<evidence type="ECO:0000313" key="2">
    <source>
        <dbReference type="Proteomes" id="UP000011554"/>
    </source>
</evidence>
<dbReference type="OrthoDB" id="74375at2157"/>
<dbReference type="Pfam" id="PF09846">
    <property type="entry name" value="OapB"/>
    <property type="match status" value="1"/>
</dbReference>
<dbReference type="eggNOG" id="arCOG04416">
    <property type="taxonomic scope" value="Archaea"/>
</dbReference>
<dbReference type="STRING" id="29540.C481_18615"/>
<dbReference type="PIRSF" id="PIRSF004977">
    <property type="entry name" value="UCP004977"/>
    <property type="match status" value="1"/>
</dbReference>
<protein>
    <submittedName>
        <fullName evidence="1">Uncharacterized conserved protein UCP004977</fullName>
    </submittedName>
</protein>
<proteinExistence type="predicted"/>
<dbReference type="EMBL" id="AOIO01000040">
    <property type="protein sequence ID" value="ELY97977.1"/>
    <property type="molecule type" value="Genomic_DNA"/>
</dbReference>
<keyword evidence="2" id="KW-1185">Reference proteome</keyword>
<evidence type="ECO:0000313" key="1">
    <source>
        <dbReference type="EMBL" id="ELY97977.1"/>
    </source>
</evidence>
<dbReference type="RefSeq" id="WP_006110825.1">
    <property type="nucleotide sequence ID" value="NZ_AOIO01000040.1"/>
</dbReference>
<organism evidence="1 2">
    <name type="scientific">Natrialba asiatica (strain ATCC 700177 / DSM 12278 / JCM 9576 / FERM P-10747 / NBRC 102637 / 172P1)</name>
    <dbReference type="NCBI Taxonomy" id="29540"/>
    <lineage>
        <taxon>Archaea</taxon>
        <taxon>Methanobacteriati</taxon>
        <taxon>Methanobacteriota</taxon>
        <taxon>Stenosarchaea group</taxon>
        <taxon>Halobacteria</taxon>
        <taxon>Halobacteriales</taxon>
        <taxon>Natrialbaceae</taxon>
        <taxon>Natrialba</taxon>
    </lineage>
</organism>
<dbReference type="Proteomes" id="UP000011554">
    <property type="component" value="Unassembled WGS sequence"/>
</dbReference>
<name>M0AJC3_NATA1</name>
<dbReference type="PATRIC" id="fig|29540.5.peg.3793"/>
<comment type="caution">
    <text evidence="1">The sequence shown here is derived from an EMBL/GenBank/DDBJ whole genome shotgun (WGS) entry which is preliminary data.</text>
</comment>